<evidence type="ECO:0000313" key="5">
    <source>
        <dbReference type="Proteomes" id="UP001145087"/>
    </source>
</evidence>
<feature type="domain" description="Response regulatory" evidence="2">
    <location>
        <begin position="4"/>
        <end position="115"/>
    </location>
</feature>
<keyword evidence="1" id="KW-0597">Phosphoprotein</keyword>
<keyword evidence="5" id="KW-1185">Reference proteome</keyword>
<dbReference type="PROSITE" id="PS50930">
    <property type="entry name" value="HTH_LYTTR"/>
    <property type="match status" value="1"/>
</dbReference>
<dbReference type="RefSeq" id="WP_343332243.1">
    <property type="nucleotide sequence ID" value="NZ_JAPOHD010000012.1"/>
</dbReference>
<dbReference type="InterPro" id="IPR001789">
    <property type="entry name" value="Sig_transdc_resp-reg_receiver"/>
</dbReference>
<protein>
    <submittedName>
        <fullName evidence="4">LytTR family DNA-binding domain-containing protein</fullName>
    </submittedName>
</protein>
<dbReference type="InterPro" id="IPR011006">
    <property type="entry name" value="CheY-like_superfamily"/>
</dbReference>
<dbReference type="SMART" id="SM00448">
    <property type="entry name" value="REC"/>
    <property type="match status" value="1"/>
</dbReference>
<accession>A0A9X3J6R5</accession>
<dbReference type="SMART" id="SM00850">
    <property type="entry name" value="LytTR"/>
    <property type="match status" value="1"/>
</dbReference>
<feature type="domain" description="HTH LytTR-type" evidence="3">
    <location>
        <begin position="143"/>
        <end position="205"/>
    </location>
</feature>
<dbReference type="PANTHER" id="PTHR37299:SF1">
    <property type="entry name" value="STAGE 0 SPORULATION PROTEIN A HOMOLOG"/>
    <property type="match status" value="1"/>
</dbReference>
<dbReference type="Pfam" id="PF04397">
    <property type="entry name" value="LytTR"/>
    <property type="match status" value="1"/>
</dbReference>
<sequence>MKIKCLVIDDERLAREYLKNYISKIPELELLGDFNSPLKVTELIKKGEVDLLFIDIQMPDITGVEFIKSLTNKPEVIFTTAYQEYALEGFNLSAIDYLLKPFSFERFFQAVNKVIDRFESKTGKSIQTQFPEPAQTTYAETYLTIRADRKFYKINFDDIKYIEGQKAYVSFHTSKKRITALASLKELEEALPKKQFIRIHKSYIVSVKEILSLEGNIIEVEDVKLPVGKIYKEDVMKVFGI</sequence>
<evidence type="ECO:0000256" key="1">
    <source>
        <dbReference type="PROSITE-ProRule" id="PRU00169"/>
    </source>
</evidence>
<dbReference type="InterPro" id="IPR007492">
    <property type="entry name" value="LytTR_DNA-bd_dom"/>
</dbReference>
<dbReference type="SUPFAM" id="SSF52172">
    <property type="entry name" value="CheY-like"/>
    <property type="match status" value="1"/>
</dbReference>
<dbReference type="PANTHER" id="PTHR37299">
    <property type="entry name" value="TRANSCRIPTIONAL REGULATOR-RELATED"/>
    <property type="match status" value="1"/>
</dbReference>
<dbReference type="GO" id="GO:0003677">
    <property type="term" value="F:DNA binding"/>
    <property type="evidence" value="ECO:0007669"/>
    <property type="project" value="UniProtKB-KW"/>
</dbReference>
<organism evidence="4 5">
    <name type="scientific">Draconibacterium aestuarii</name>
    <dbReference type="NCBI Taxonomy" id="2998507"/>
    <lineage>
        <taxon>Bacteria</taxon>
        <taxon>Pseudomonadati</taxon>
        <taxon>Bacteroidota</taxon>
        <taxon>Bacteroidia</taxon>
        <taxon>Marinilabiliales</taxon>
        <taxon>Prolixibacteraceae</taxon>
        <taxon>Draconibacterium</taxon>
    </lineage>
</organism>
<evidence type="ECO:0000313" key="4">
    <source>
        <dbReference type="EMBL" id="MCY1719910.1"/>
    </source>
</evidence>
<dbReference type="InterPro" id="IPR046947">
    <property type="entry name" value="LytR-like"/>
</dbReference>
<dbReference type="PROSITE" id="PS50110">
    <property type="entry name" value="RESPONSE_REGULATORY"/>
    <property type="match status" value="1"/>
</dbReference>
<comment type="caution">
    <text evidence="4">The sequence shown here is derived from an EMBL/GenBank/DDBJ whole genome shotgun (WGS) entry which is preliminary data.</text>
</comment>
<proteinExistence type="predicted"/>
<dbReference type="EMBL" id="JAPOHD010000012">
    <property type="protein sequence ID" value="MCY1719910.1"/>
    <property type="molecule type" value="Genomic_DNA"/>
</dbReference>
<dbReference type="Proteomes" id="UP001145087">
    <property type="component" value="Unassembled WGS sequence"/>
</dbReference>
<dbReference type="GO" id="GO:0000156">
    <property type="term" value="F:phosphorelay response regulator activity"/>
    <property type="evidence" value="ECO:0007669"/>
    <property type="project" value="InterPro"/>
</dbReference>
<dbReference type="Pfam" id="PF00072">
    <property type="entry name" value="Response_reg"/>
    <property type="match status" value="1"/>
</dbReference>
<dbReference type="Gene3D" id="2.40.50.1020">
    <property type="entry name" value="LytTr DNA-binding domain"/>
    <property type="match status" value="1"/>
</dbReference>
<name>A0A9X3J6R5_9BACT</name>
<dbReference type="AlphaFoldDB" id="A0A9X3J6R5"/>
<dbReference type="Gene3D" id="3.40.50.2300">
    <property type="match status" value="1"/>
</dbReference>
<evidence type="ECO:0000259" key="2">
    <source>
        <dbReference type="PROSITE" id="PS50110"/>
    </source>
</evidence>
<reference evidence="4" key="1">
    <citation type="submission" date="2022-11" db="EMBL/GenBank/DDBJ databases">
        <title>Marilongibacter aestuarii gen. nov., sp. nov., isolated from tidal flat sediment.</title>
        <authorList>
            <person name="Jiayan W."/>
        </authorList>
    </citation>
    <scope>NUCLEOTIDE SEQUENCE</scope>
    <source>
        <strain evidence="4">Z1-6</strain>
    </source>
</reference>
<gene>
    <name evidence="4" type="ORF">OU798_06120</name>
</gene>
<evidence type="ECO:0000259" key="3">
    <source>
        <dbReference type="PROSITE" id="PS50930"/>
    </source>
</evidence>
<keyword evidence="4" id="KW-0238">DNA-binding</keyword>
<feature type="modified residue" description="4-aspartylphosphate" evidence="1">
    <location>
        <position position="55"/>
    </location>
</feature>